<feature type="domain" description="Big-1" evidence="2">
    <location>
        <begin position="151"/>
        <end position="246"/>
    </location>
</feature>
<dbReference type="InterPro" id="IPR008964">
    <property type="entry name" value="Invasin/intimin_cell_adhesion"/>
</dbReference>
<comment type="similarity">
    <text evidence="1">Belongs to the intimin/invasin family.</text>
</comment>
<sequence length="1106" mass="115443">MRLIQYLIIGFFTLVLAACGGGGTLESGGGTGGGSGGNTSTYTLSVTIVNSAGQEIRQISEQQDGTIRATLRRNGQPAANQLIVFTLNGSVGVLNPTDGSARTNESGVAELKIAAGTVAGAGQVIATFNDGAISISSTPYVYDVVVSANTTELKLSIVDRAGNETRNISHTNPGIGLARLTINGQPVAFRLVSFSLDSLGVLNPTNGTAMTDANGFARIDILAGTEAGASKLTAKFVTSNNTEITGDDFVFTTAGDAPVQGDSGDFNLALRLISTSTLQDVSEISANSSGQIVALVTDLNNQPVVNKVVSFSSTLGNLKPAIGTALTDINGRATINISAGTIEGAGSVRAQYEGVTETLGFYTRGDEVDPSQLNAAVDFRILTDCAAEFRTSRNPALCTEVTSISAEKPGVLFIQTTRAGTTQPLVQYLVSATTTLGTISPNTGTAITDTNGIALLDILAGRDVGAGEITVSLLNAQRRKAFEIGAANVRIQVSTTPDLSLTKLPAGSTALIKVAITNAATSEPYLPPLEVQFSSSCAIAGLAVLDQSVFSTGGTAVSTYRANGCQTLDTIVATVIAGGNTVTDSVNIDVSAANVGSIQFVDASESYLALKGTGGANRTESSIVRFRLLDANGNPVPATTVNFTLSTAVGGIDLDPVSAFTNSEGFVQTVVRSGLVPTPVRVIARAQDQNNSIQVQAPSDNVLISTGVADQNSFSLSRSAFNVHALDFDGNEVDVNVFLADHFNNPVPDGTAVSFIAEGGSIEPGCLTENGRCSVKWRSQNPRPFTSPMYKNTILEKCHDRLPCPLGILDINGDIDLPLGGRATITAYAVGEESFVDRNGNGRFDEGEFVGLYDLTEAFTDHNEDGLFAKSSNGAAIDCGTDMNTGPCSADNSVGDEFEEFIDFNSNGVFDRADGIYNGLLCPLALEVQGLCSRDLKHIFQNREIVMSGDVAYFRLVTFASDCTNGSIIGLETSQVQLSVVNADPVIIGGQRMCNVRSIDLSRVGLPGPDVGLTNRDLRIYIADIYNNPLPVGTLIEISSDNGVVTGNTTYTFPNTTSFIPVSLNFGVTREPFGQGNNKTDGFLTITATAPSGLVSTLTIPVKDDR</sequence>
<keyword evidence="4" id="KW-1185">Reference proteome</keyword>
<proteinExistence type="inferred from homology"/>
<protein>
    <recommendedName>
        <fullName evidence="2">Big-1 domain-containing protein</fullName>
    </recommendedName>
</protein>
<feature type="domain" description="Big-1" evidence="2">
    <location>
        <begin position="274"/>
        <end position="358"/>
    </location>
</feature>
<dbReference type="EMBL" id="ALAB01000039">
    <property type="protein sequence ID" value="EJI84068.1"/>
    <property type="molecule type" value="Genomic_DNA"/>
</dbReference>
<dbReference type="PATRIC" id="fig|1197174.4.peg.2837"/>
<gene>
    <name evidence="3" type="ORF">AEST_29020</name>
</gene>
<dbReference type="PROSITE" id="PS51257">
    <property type="entry name" value="PROKAR_LIPOPROTEIN"/>
    <property type="match status" value="1"/>
</dbReference>
<evidence type="ECO:0000313" key="3">
    <source>
        <dbReference type="EMBL" id="EJI84068.1"/>
    </source>
</evidence>
<accession>J1PZA8</accession>
<reference evidence="3 4" key="1">
    <citation type="journal article" date="2012" name="J. Bacteriol.">
        <title>Genome Sequence of Pectin-Degrading Alishewanella aestuarii Strain B11T, Isolated from Tidal Flat Sediment.</title>
        <authorList>
            <person name="Jung J."/>
            <person name="Choi S."/>
            <person name="Chun J."/>
            <person name="Park W."/>
        </authorList>
    </citation>
    <scope>NUCLEOTIDE SEQUENCE [LARGE SCALE GENOMIC DNA]</scope>
    <source>
        <strain evidence="3 4">B11</strain>
    </source>
</reference>
<dbReference type="RefSeq" id="WP_008609907.1">
    <property type="nucleotide sequence ID" value="NZ_ALAB01000039.1"/>
</dbReference>
<evidence type="ECO:0000259" key="2">
    <source>
        <dbReference type="SMART" id="SM00634"/>
    </source>
</evidence>
<dbReference type="InterPro" id="IPR003344">
    <property type="entry name" value="Big_1_dom"/>
</dbReference>
<feature type="domain" description="Big-1" evidence="2">
    <location>
        <begin position="606"/>
        <end position="698"/>
    </location>
</feature>
<evidence type="ECO:0000313" key="4">
    <source>
        <dbReference type="Proteomes" id="UP000012043"/>
    </source>
</evidence>
<dbReference type="AlphaFoldDB" id="J1PZA8"/>
<dbReference type="SUPFAM" id="SSF49373">
    <property type="entry name" value="Invasin/intimin cell-adhesion fragments"/>
    <property type="match status" value="4"/>
</dbReference>
<organism evidence="3 4">
    <name type="scientific">Alishewanella aestuarii B11</name>
    <dbReference type="NCBI Taxonomy" id="1197174"/>
    <lineage>
        <taxon>Bacteria</taxon>
        <taxon>Pseudomonadati</taxon>
        <taxon>Pseudomonadota</taxon>
        <taxon>Gammaproteobacteria</taxon>
        <taxon>Alteromonadales</taxon>
        <taxon>Alteromonadaceae</taxon>
        <taxon>Alishewanella</taxon>
    </lineage>
</organism>
<dbReference type="Proteomes" id="UP000012043">
    <property type="component" value="Unassembled WGS sequence"/>
</dbReference>
<evidence type="ECO:0000256" key="1">
    <source>
        <dbReference type="ARBA" id="ARBA00010116"/>
    </source>
</evidence>
<comment type="caution">
    <text evidence="3">The sequence shown here is derived from an EMBL/GenBank/DDBJ whole genome shotgun (WGS) entry which is preliminary data.</text>
</comment>
<name>J1PZA8_9ALTE</name>
<dbReference type="InterPro" id="IPR013783">
    <property type="entry name" value="Ig-like_fold"/>
</dbReference>
<dbReference type="SMART" id="SM00634">
    <property type="entry name" value="BID_1"/>
    <property type="match status" value="4"/>
</dbReference>
<dbReference type="Gene3D" id="2.60.40.10">
    <property type="entry name" value="Immunoglobulins"/>
    <property type="match status" value="5"/>
</dbReference>
<feature type="domain" description="Big-1" evidence="2">
    <location>
        <begin position="45"/>
        <end position="138"/>
    </location>
</feature>